<evidence type="ECO:0000259" key="13">
    <source>
        <dbReference type="PROSITE" id="PS51192"/>
    </source>
</evidence>
<dbReference type="eggNOG" id="COG1198">
    <property type="taxonomic scope" value="Bacteria"/>
</dbReference>
<dbReference type="KEGG" id="mec:Q7C_1968"/>
<dbReference type="InterPro" id="IPR014001">
    <property type="entry name" value="Helicase_ATP-bd"/>
</dbReference>
<keyword evidence="6 12" id="KW-0347">Helicase</keyword>
<dbReference type="HAMAP" id="MF_00983">
    <property type="entry name" value="PriA"/>
    <property type="match status" value="1"/>
</dbReference>
<keyword evidence="7 12" id="KW-0862">Zinc</keyword>
<dbReference type="GO" id="GO:0006269">
    <property type="term" value="P:DNA replication, synthesis of primer"/>
    <property type="evidence" value="ECO:0007669"/>
    <property type="project" value="UniProtKB-KW"/>
</dbReference>
<dbReference type="Proteomes" id="UP000009145">
    <property type="component" value="Chromosome"/>
</dbReference>
<dbReference type="NCBIfam" id="TIGR00595">
    <property type="entry name" value="priA"/>
    <property type="match status" value="1"/>
</dbReference>
<dbReference type="GO" id="GO:1990077">
    <property type="term" value="C:primosome complex"/>
    <property type="evidence" value="ECO:0007669"/>
    <property type="project" value="UniProtKB-UniRule"/>
</dbReference>
<keyword evidence="4 12" id="KW-0547">Nucleotide-binding</keyword>
<feature type="domain" description="Helicase C-terminal" evidence="14">
    <location>
        <begin position="431"/>
        <end position="598"/>
    </location>
</feature>
<feature type="binding site" evidence="12">
    <location>
        <position position="408"/>
    </location>
    <ligand>
        <name>Zn(2+)</name>
        <dbReference type="ChEBI" id="CHEBI:29105"/>
        <label>2</label>
    </ligand>
</feature>
<dbReference type="HOGENOM" id="CLU_013353_3_1_6"/>
<dbReference type="InterPro" id="IPR041222">
    <property type="entry name" value="PriA_3primeBD"/>
</dbReference>
<dbReference type="GO" id="GO:0003677">
    <property type="term" value="F:DNA binding"/>
    <property type="evidence" value="ECO:0007669"/>
    <property type="project" value="UniProtKB-UniRule"/>
</dbReference>
<comment type="cofactor">
    <cofactor evidence="12">
        <name>Zn(2+)</name>
        <dbReference type="ChEBI" id="CHEBI:29105"/>
    </cofactor>
    <text evidence="12">Binds 2 zinc ions per subunit.</text>
</comment>
<dbReference type="Pfam" id="PF18074">
    <property type="entry name" value="PriA_C"/>
    <property type="match status" value="1"/>
</dbReference>
<dbReference type="SMART" id="SM00487">
    <property type="entry name" value="DEXDc"/>
    <property type="match status" value="1"/>
</dbReference>
<dbReference type="Pfam" id="PF18319">
    <property type="entry name" value="Zn_ribbon_PriA"/>
    <property type="match status" value="1"/>
</dbReference>
<keyword evidence="10 12" id="KW-0413">Isomerase</keyword>
<evidence type="ECO:0000259" key="14">
    <source>
        <dbReference type="PROSITE" id="PS51194"/>
    </source>
</evidence>
<feature type="binding site" evidence="12">
    <location>
        <position position="396"/>
    </location>
    <ligand>
        <name>Zn(2+)</name>
        <dbReference type="ChEBI" id="CHEBI:29105"/>
        <label>1</label>
    </ligand>
</feature>
<keyword evidence="2 12" id="KW-0235">DNA replication</keyword>
<dbReference type="PROSITE" id="PS51192">
    <property type="entry name" value="HELICASE_ATP_BIND_1"/>
    <property type="match status" value="1"/>
</dbReference>
<dbReference type="EMBL" id="CP003380">
    <property type="protein sequence ID" value="AFJ03108.1"/>
    <property type="molecule type" value="Genomic_DNA"/>
</dbReference>
<dbReference type="SMART" id="SM00490">
    <property type="entry name" value="HELICc"/>
    <property type="match status" value="1"/>
</dbReference>
<evidence type="ECO:0000256" key="5">
    <source>
        <dbReference type="ARBA" id="ARBA00022801"/>
    </source>
</evidence>
<dbReference type="GO" id="GO:0043138">
    <property type="term" value="F:3'-5' DNA helicase activity"/>
    <property type="evidence" value="ECO:0007669"/>
    <property type="project" value="UniProtKB-EC"/>
</dbReference>
<proteinExistence type="inferred from homology"/>
<comment type="catalytic activity">
    <reaction evidence="11 12">
        <text>ATP + H2O = ADP + phosphate + H(+)</text>
        <dbReference type="Rhea" id="RHEA:13065"/>
        <dbReference type="ChEBI" id="CHEBI:15377"/>
        <dbReference type="ChEBI" id="CHEBI:15378"/>
        <dbReference type="ChEBI" id="CHEBI:30616"/>
        <dbReference type="ChEBI" id="CHEBI:43474"/>
        <dbReference type="ChEBI" id="CHEBI:456216"/>
        <dbReference type="EC" id="5.6.2.4"/>
    </reaction>
</comment>
<dbReference type="InterPro" id="IPR011545">
    <property type="entry name" value="DEAD/DEAH_box_helicase_dom"/>
</dbReference>
<organism evidence="15 16">
    <name type="scientific">Methylophaga frappieri (strain ATCC BAA-2434 / DSM 25690 / JAM7)</name>
    <dbReference type="NCBI Taxonomy" id="754477"/>
    <lineage>
        <taxon>Bacteria</taxon>
        <taxon>Pseudomonadati</taxon>
        <taxon>Pseudomonadota</taxon>
        <taxon>Gammaproteobacteria</taxon>
        <taxon>Thiotrichales</taxon>
        <taxon>Piscirickettsiaceae</taxon>
        <taxon>Methylophaga</taxon>
    </lineage>
</organism>
<accession>I1YJL5</accession>
<dbReference type="GO" id="GO:0006310">
    <property type="term" value="P:DNA recombination"/>
    <property type="evidence" value="ECO:0007669"/>
    <property type="project" value="InterPro"/>
</dbReference>
<dbReference type="GO" id="GO:0006270">
    <property type="term" value="P:DNA replication initiation"/>
    <property type="evidence" value="ECO:0007669"/>
    <property type="project" value="TreeGrafter"/>
</dbReference>
<gene>
    <name evidence="12" type="primary">priA</name>
    <name evidence="15" type="ordered locus">Q7C_1968</name>
</gene>
<dbReference type="PROSITE" id="PS51194">
    <property type="entry name" value="HELICASE_CTER"/>
    <property type="match status" value="1"/>
</dbReference>
<protein>
    <recommendedName>
        <fullName evidence="12">Replication restart protein PriA</fullName>
    </recommendedName>
    <alternativeName>
        <fullName evidence="12">ATP-dependent DNA helicase PriA</fullName>
        <ecNumber evidence="12">5.6.2.4</ecNumber>
    </alternativeName>
    <alternativeName>
        <fullName evidence="12">DNA 3'-5' helicase PriA</fullName>
    </alternativeName>
</protein>
<dbReference type="GO" id="GO:0006302">
    <property type="term" value="P:double-strand break repair"/>
    <property type="evidence" value="ECO:0007669"/>
    <property type="project" value="InterPro"/>
</dbReference>
<feature type="binding site" evidence="12">
    <location>
        <position position="426"/>
    </location>
    <ligand>
        <name>Zn(2+)</name>
        <dbReference type="ChEBI" id="CHEBI:29105"/>
        <label>2</label>
    </ligand>
</feature>
<dbReference type="GO" id="GO:0008270">
    <property type="term" value="F:zinc ion binding"/>
    <property type="evidence" value="ECO:0007669"/>
    <property type="project" value="UniProtKB-UniRule"/>
</dbReference>
<feature type="binding site" evidence="12">
    <location>
        <position position="405"/>
    </location>
    <ligand>
        <name>Zn(2+)</name>
        <dbReference type="ChEBI" id="CHEBI:29105"/>
        <label>2</label>
    </ligand>
</feature>
<dbReference type="STRING" id="754477.Q7C_1968"/>
<name>I1YJL5_METFJ</name>
<dbReference type="FunFam" id="3.40.50.300:FF:000489">
    <property type="entry name" value="Primosome assembly protein PriA"/>
    <property type="match status" value="1"/>
</dbReference>
<dbReference type="InterPro" id="IPR042115">
    <property type="entry name" value="PriA_3primeBD_sf"/>
</dbReference>
<dbReference type="CDD" id="cd17929">
    <property type="entry name" value="DEXHc_priA"/>
    <property type="match status" value="1"/>
</dbReference>
<comment type="subunit">
    <text evidence="12">Component of the replication restart primosome.</text>
</comment>
<dbReference type="AlphaFoldDB" id="I1YJL5"/>
<feature type="binding site" evidence="12">
    <location>
        <position position="439"/>
    </location>
    <ligand>
        <name>Zn(2+)</name>
        <dbReference type="ChEBI" id="CHEBI:29105"/>
        <label>1</label>
    </ligand>
</feature>
<keyword evidence="16" id="KW-1185">Reference proteome</keyword>
<evidence type="ECO:0000256" key="11">
    <source>
        <dbReference type="ARBA" id="ARBA00048988"/>
    </source>
</evidence>
<evidence type="ECO:0000256" key="3">
    <source>
        <dbReference type="ARBA" id="ARBA00022723"/>
    </source>
</evidence>
<dbReference type="EC" id="5.6.2.4" evidence="12"/>
<dbReference type="InterPro" id="IPR001650">
    <property type="entry name" value="Helicase_C-like"/>
</dbReference>
<evidence type="ECO:0000256" key="12">
    <source>
        <dbReference type="HAMAP-Rule" id="MF_00983"/>
    </source>
</evidence>
<dbReference type="InterPro" id="IPR041236">
    <property type="entry name" value="PriA_C"/>
</dbReference>
<evidence type="ECO:0000256" key="7">
    <source>
        <dbReference type="ARBA" id="ARBA00022833"/>
    </source>
</evidence>
<keyword evidence="1 12" id="KW-0639">Primosome</keyword>
<evidence type="ECO:0000256" key="9">
    <source>
        <dbReference type="ARBA" id="ARBA00023125"/>
    </source>
</evidence>
<dbReference type="PATRIC" id="fig|754477.3.peg.1937"/>
<dbReference type="InterPro" id="IPR005259">
    <property type="entry name" value="PriA"/>
</dbReference>
<dbReference type="InterPro" id="IPR040498">
    <property type="entry name" value="PriA_CRR"/>
</dbReference>
<evidence type="ECO:0000313" key="15">
    <source>
        <dbReference type="EMBL" id="AFJ03108.1"/>
    </source>
</evidence>
<dbReference type="PANTHER" id="PTHR30580">
    <property type="entry name" value="PRIMOSOMAL PROTEIN N"/>
    <property type="match status" value="1"/>
</dbReference>
<comment type="catalytic activity">
    <reaction evidence="12">
        <text>Couples ATP hydrolysis with the unwinding of duplex DNA by translocating in the 3'-5' direction.</text>
        <dbReference type="EC" id="5.6.2.4"/>
    </reaction>
</comment>
<keyword evidence="5 12" id="KW-0378">Hydrolase</keyword>
<feature type="binding site" evidence="12">
    <location>
        <position position="399"/>
    </location>
    <ligand>
        <name>Zn(2+)</name>
        <dbReference type="ChEBI" id="CHEBI:29105"/>
        <label>1</label>
    </ligand>
</feature>
<comment type="similarity">
    <text evidence="12">Belongs to the helicase family. PriA subfamily.</text>
</comment>
<evidence type="ECO:0000256" key="10">
    <source>
        <dbReference type="ARBA" id="ARBA00023235"/>
    </source>
</evidence>
<evidence type="ECO:0000256" key="6">
    <source>
        <dbReference type="ARBA" id="ARBA00022806"/>
    </source>
</evidence>
<dbReference type="PANTHER" id="PTHR30580:SF0">
    <property type="entry name" value="PRIMOSOMAL PROTEIN N"/>
    <property type="match status" value="1"/>
</dbReference>
<dbReference type="Pfam" id="PF00270">
    <property type="entry name" value="DEAD"/>
    <property type="match status" value="1"/>
</dbReference>
<dbReference type="GO" id="GO:0005524">
    <property type="term" value="F:ATP binding"/>
    <property type="evidence" value="ECO:0007669"/>
    <property type="project" value="UniProtKB-UniRule"/>
</dbReference>
<reference evidence="15 16" key="1">
    <citation type="journal article" date="2012" name="J. Bacteriol.">
        <title>Complete genome sequences of Methylophaga sp. strain JAM1 and Methylophaga sp. strain JAM7.</title>
        <authorList>
            <person name="Villeneuve C."/>
            <person name="Martineau C."/>
            <person name="Mauffrey F."/>
            <person name="Villemur R."/>
        </authorList>
    </citation>
    <scope>NUCLEOTIDE SEQUENCE [LARGE SCALE GENOMIC DNA]</scope>
    <source>
        <strain evidence="15 16">JAM7</strain>
    </source>
</reference>
<evidence type="ECO:0000256" key="8">
    <source>
        <dbReference type="ARBA" id="ARBA00022840"/>
    </source>
</evidence>
<dbReference type="NCBIfam" id="NF004067">
    <property type="entry name" value="PRK05580.1-4"/>
    <property type="match status" value="1"/>
</dbReference>
<sequence length="688" mass="77289">MPFGKKQRIGIVVHVKSDQEKTRPLKKILDRCDKQPIFDSQLFQLILWISQYYHHPIGECFFAALPKKVRLGDTILATQETIWKLTKSIDEISDIKGIKQKQALTLLQRNPGGLSERELRHQLGSIQPSLKRMAEKKWITSTTSALMPFSSAPSTELNTLNQQQQAVYSAITEKEPSFQPWLIDGITGSGKTEIYLHLAASQLAKGHQVLILIPEIGLSSQLVDRFTTCLAGHIVVSHSGMTDRQRHQSWCLAKSGQADVIIGTRSAAFMPLHKPGLIIIDEEHDGAYKQQDGLRYHARNILLVRARDLDIPIVMGSATPSLESLYQVKQNKYRHLKLNKRAGQAILPEVILADSNMPTASPLTPTLVNALKETLSQKQQALIFINRRGYAPVLMCHNCQWQAYCPDCDAKMVVHQQRQQLYCHHCGRIQRLPKTCPACESDELKTYGTGTEKIESTIQELFPQTTVIRVDRDTTRGSQAFQQKLEPIRTGQSAVLVGTQMLAKGHDFHQITLVGIVDADQGLFSADFRAMEYLCQSVVQVMGRAGRGQKAGKVIIQTSQPGHPVWSDLLRLPYAELAQSLLQERIEMALPPSCFWSIFRAESVQSELALQLLGWAAEAKYAEDVQVMGPVPAIMEKRAGRYRAQLIFSSHSRKVLHQAIEHAILRISEHTLSRKVRWSVDVDPIDLL</sequence>
<feature type="binding site" evidence="12">
    <location>
        <position position="436"/>
    </location>
    <ligand>
        <name>Zn(2+)</name>
        <dbReference type="ChEBI" id="CHEBI:29105"/>
        <label>1</label>
    </ligand>
</feature>
<dbReference type="Pfam" id="PF00271">
    <property type="entry name" value="Helicase_C"/>
    <property type="match status" value="1"/>
</dbReference>
<keyword evidence="9 12" id="KW-0238">DNA-binding</keyword>
<dbReference type="GO" id="GO:0016887">
    <property type="term" value="F:ATP hydrolysis activity"/>
    <property type="evidence" value="ECO:0007669"/>
    <property type="project" value="RHEA"/>
</dbReference>
<keyword evidence="3 12" id="KW-0479">Metal-binding</keyword>
<dbReference type="Gene3D" id="3.40.50.300">
    <property type="entry name" value="P-loop containing nucleotide triphosphate hydrolases"/>
    <property type="match status" value="2"/>
</dbReference>
<dbReference type="Gene3D" id="3.40.1440.60">
    <property type="entry name" value="PriA, 3(prime) DNA-binding domain"/>
    <property type="match status" value="1"/>
</dbReference>
<dbReference type="SUPFAM" id="SSF52540">
    <property type="entry name" value="P-loop containing nucleoside triphosphate hydrolases"/>
    <property type="match status" value="1"/>
</dbReference>
<evidence type="ECO:0000256" key="1">
    <source>
        <dbReference type="ARBA" id="ARBA00022515"/>
    </source>
</evidence>
<evidence type="ECO:0000256" key="4">
    <source>
        <dbReference type="ARBA" id="ARBA00022741"/>
    </source>
</evidence>
<comment type="function">
    <text evidence="12">Initiates the restart of stalled replication forks, which reloads the replicative helicase on sites other than the origin of replication. Recognizes and binds to abandoned replication forks and remodels them to uncover a helicase loading site. Promotes assembly of the primosome at these replication forks.</text>
</comment>
<dbReference type="Pfam" id="PF17764">
    <property type="entry name" value="PriA_3primeBD"/>
    <property type="match status" value="1"/>
</dbReference>
<keyword evidence="8 12" id="KW-0067">ATP-binding</keyword>
<feature type="binding site" evidence="12">
    <location>
        <position position="423"/>
    </location>
    <ligand>
        <name>Zn(2+)</name>
        <dbReference type="ChEBI" id="CHEBI:29105"/>
        <label>2</label>
    </ligand>
</feature>
<evidence type="ECO:0000256" key="2">
    <source>
        <dbReference type="ARBA" id="ARBA00022705"/>
    </source>
</evidence>
<evidence type="ECO:0000313" key="16">
    <source>
        <dbReference type="Proteomes" id="UP000009145"/>
    </source>
</evidence>
<feature type="domain" description="Helicase ATP-binding" evidence="13">
    <location>
        <begin position="172"/>
        <end position="338"/>
    </location>
</feature>
<dbReference type="InterPro" id="IPR027417">
    <property type="entry name" value="P-loop_NTPase"/>
</dbReference>